<dbReference type="SUPFAM" id="SSF48452">
    <property type="entry name" value="TPR-like"/>
    <property type="match status" value="2"/>
</dbReference>
<dbReference type="Pfam" id="PF24685">
    <property type="entry name" value="OB_RRP5_4th"/>
    <property type="match status" value="1"/>
</dbReference>
<evidence type="ECO:0000256" key="1">
    <source>
        <dbReference type="ARBA" id="ARBA00004604"/>
    </source>
</evidence>
<dbReference type="GO" id="GO:0032040">
    <property type="term" value="C:small-subunit processome"/>
    <property type="evidence" value="ECO:0007669"/>
    <property type="project" value="TreeGrafter"/>
</dbReference>
<dbReference type="InterPro" id="IPR003029">
    <property type="entry name" value="S1_domain"/>
</dbReference>
<dbReference type="PROSITE" id="PS50126">
    <property type="entry name" value="S1"/>
    <property type="match status" value="10"/>
</dbReference>
<dbReference type="OrthoDB" id="412781at2759"/>
<feature type="domain" description="S1 motif" evidence="7">
    <location>
        <begin position="763"/>
        <end position="826"/>
    </location>
</feature>
<keyword evidence="5" id="KW-0539">Nucleus</keyword>
<dbReference type="PANTHER" id="PTHR23270">
    <property type="entry name" value="PROGRAMMED CELL DEATH PROTEIN 11 PRE-RRNA PROCESSING PROTEIN RRP5"/>
    <property type="match status" value="1"/>
</dbReference>
<organism evidence="8 9">
    <name type="scientific">Coccomyxa subellipsoidea (strain C-169)</name>
    <name type="common">Green microalga</name>
    <dbReference type="NCBI Taxonomy" id="574566"/>
    <lineage>
        <taxon>Eukaryota</taxon>
        <taxon>Viridiplantae</taxon>
        <taxon>Chlorophyta</taxon>
        <taxon>core chlorophytes</taxon>
        <taxon>Trebouxiophyceae</taxon>
        <taxon>Trebouxiophyceae incertae sedis</taxon>
        <taxon>Coccomyxaceae</taxon>
        <taxon>Coccomyxa</taxon>
        <taxon>Coccomyxa subellipsoidea</taxon>
    </lineage>
</organism>
<dbReference type="RefSeq" id="XP_005647924.1">
    <property type="nucleotide sequence ID" value="XM_005647867.1"/>
</dbReference>
<sequence length="1757" mass="189209">MLVQSLSKGAKIWGTVAEITHRELIISLPHGLKGHVPAAEVMHPLAADVPSLSSLFRAGQLVQCSIVDLQDGDSGVAGGKAGRKRIVLSLHVAKVNAGIGPAALIAGMQLPACVRSVEDHGFLLTTGVKGVTAFLERTNWLKACSGEARPLLPGAVLPVTVTAAARPGRPLVHVSADPKSLAKGAVKEWEGLTIGSLLPGMLVNARVRNVLSDGLLVSFLTYFNGTVDCFHLSQQPPPADWQKGYEAGARVRARIIYVDPVSKRVSLSLLPHLVAGSASPALPPINTLFEHSIVRRVDNALGLLLELRSEDDAPAEQPNAPAGYAHISAVSESRIEKLDKVYKVGKKVAARVIGARPMDGLAVCTLREAAVRAGTISYADVAPGSIVSGTVENVEDFGLFVKLAPGIKALVPTVHMSDSGSEKARAKFKEGQKVSGRVLEVDVAARKITLSLKKLLVGEKLPPFASWQEAAQPGARAHGFVTGVQEYGVFVSFCNGVRGLAPTQQLGLEPNQDPAKQFPIGKTVKARVVSVDEERRRLRLSFAPKTAADAAAAAGADPMGGLQPGTILRAGEGVPGASPVLALGRLDAAHLADHPAAEAALSEALVDGSELGPLLILERLEKAGMLRVTRKASLLAAAAQLPAAIEDVKEGTLASGYVANVTADAVFVRFLGSLTGRAGLAQLADQFVSDPSRHFTEGQSVRAAVVTVDLAKQRFTVALKHSLTGAPDAAYARFLFADLETAERIRAAEPSTEQVNWAELAIGGRAAGAVHDVKEYGVVCDLDAHADVVALAAPEQVEGEATTGTRIKGRILDVNKKDGIVDLTLKASLVAGAPKKATGKAAKAALPEAVCQVGAKVEAVVELVKDDYLVLSLPAQQQTIAFAATSDFNLGSRAHNSRQFIPGQKISAVVVEQASPENGGRTIVHVPLVSDSPAAPREKRERKPAKIPPGTIVAAKVTNMHATHAGVELESGAHILSILLAYANLHRFEGRNHGLLELSLRPSLVAAEKGAPKPGMLSVDDLQEGQTVRGYVQETAPDCAWLVLSPALRGRLHALDSADDVTQLAAFGGRFTVGQSLRCRVVQVDKKRGQVDLSLREPGAASAKQWHVTQRTPTPICAFANARCTMVEWQISSDKAIVACSGAGVRVHLAGHASGHVAMTDVHDGFVENAIESLKAGDFVRCRVLGRAEDKGAEKRTKEGTEIKRAGLREPFASNRCEQENFPASMSNSGTQGFDELLSFGQQVRGYVKGVSSAGAFVALARDMEARVKLNNLADGYVEDPKTAFPQGKLVRGRILATEHNRIELSLKSKGWATLEDFTEGQVVRGRVRRAEKFGVFIRIDDSAVTGMAHISEVADERVDDLPSMFKPGQGVRAKVLSVDAETQRLSLGLKPSYFGDDDEDGEEPDQAQEEEGTPAEDDNDDIDAEVLEAMDDSSEEEDDWRAGAQILNGDDVAADRALTKRQRRRQKAEEEERVRAAELRQLQQPPPESEVDFERLVLESPSSSYVWIRYMAFHMGVGEIDKARGVADRALKTINFREEREKLNVWVAWLNLENLHGSPPDEALMKLFQKALPHTDQKKLYLALLTILERSARDELTQQTLRTMTRKYWASAKVWLRAYGYDLGRNDGNAARRALDRAIGALPARKHIKVLSQAALMEFKEGDPERGRGVFEGILRNYPKRLDLWSIYLDQEIRAGDRQRARSLFERATHLSLPPKKMKFLFKRFLDFEKTHGDAAGVEHVKQAAKEYVEANLADS</sequence>
<accession>I0YYB1</accession>
<proteinExistence type="predicted"/>
<dbReference type="CDD" id="cd04461">
    <property type="entry name" value="S1_Rrp5_repeat_hs8_sc7"/>
    <property type="match status" value="1"/>
</dbReference>
<dbReference type="Pfam" id="PF24682">
    <property type="entry name" value="OB_RRP5"/>
    <property type="match status" value="1"/>
</dbReference>
<evidence type="ECO:0000313" key="9">
    <source>
        <dbReference type="Proteomes" id="UP000007264"/>
    </source>
</evidence>
<dbReference type="CDD" id="cd05695">
    <property type="entry name" value="S1_Rrp5_repeat_hs3"/>
    <property type="match status" value="1"/>
</dbReference>
<feature type="domain" description="S1 motif" evidence="7">
    <location>
        <begin position="286"/>
        <end position="367"/>
    </location>
</feature>
<dbReference type="GO" id="GO:0003723">
    <property type="term" value="F:RNA binding"/>
    <property type="evidence" value="ECO:0007669"/>
    <property type="project" value="TreeGrafter"/>
</dbReference>
<reference evidence="8 9" key="1">
    <citation type="journal article" date="2012" name="Genome Biol.">
        <title>The genome of the polar eukaryotic microalga coccomyxa subellipsoidea reveals traits of cold adaptation.</title>
        <authorList>
            <person name="Blanc G."/>
            <person name="Agarkova I."/>
            <person name="Grimwood J."/>
            <person name="Kuo A."/>
            <person name="Brueggeman A."/>
            <person name="Dunigan D."/>
            <person name="Gurnon J."/>
            <person name="Ladunga I."/>
            <person name="Lindquist E."/>
            <person name="Lucas S."/>
            <person name="Pangilinan J."/>
            <person name="Proschold T."/>
            <person name="Salamov A."/>
            <person name="Schmutz J."/>
            <person name="Weeks D."/>
            <person name="Yamada T."/>
            <person name="Claverie J.M."/>
            <person name="Grigoriev I."/>
            <person name="Van Etten J."/>
            <person name="Lomsadze A."/>
            <person name="Borodovsky M."/>
        </authorList>
    </citation>
    <scope>NUCLEOTIDE SEQUENCE [LARGE SCALE GENOMIC DNA]</scope>
    <source>
        <strain evidence="8 9">C-169</strain>
    </source>
</reference>
<dbReference type="InterPro" id="IPR055430">
    <property type="entry name" value="HAT_Syf1_CNRKL1_C"/>
</dbReference>
<evidence type="ECO:0000256" key="2">
    <source>
        <dbReference type="ARBA" id="ARBA00022552"/>
    </source>
</evidence>
<dbReference type="Gene3D" id="2.40.50.140">
    <property type="entry name" value="Nucleic acid-binding proteins"/>
    <property type="match status" value="10"/>
</dbReference>
<comment type="subcellular location">
    <subcellularLocation>
        <location evidence="1">Nucleus</location>
        <location evidence="1">Nucleolus</location>
    </subcellularLocation>
</comment>
<dbReference type="CDD" id="cd00164">
    <property type="entry name" value="S1_like"/>
    <property type="match status" value="1"/>
</dbReference>
<dbReference type="Gene3D" id="1.25.40.10">
    <property type="entry name" value="Tetratricopeptide repeat domain"/>
    <property type="match status" value="2"/>
</dbReference>
<feature type="domain" description="S1 motif" evidence="7">
    <location>
        <begin position="651"/>
        <end position="720"/>
    </location>
</feature>
<dbReference type="Pfam" id="PF00575">
    <property type="entry name" value="S1"/>
    <property type="match status" value="2"/>
</dbReference>
<dbReference type="InterPro" id="IPR057300">
    <property type="entry name" value="OB_Rrp5"/>
</dbReference>
<dbReference type="eggNOG" id="KOG1070">
    <property type="taxonomic scope" value="Eukaryota"/>
</dbReference>
<protein>
    <recommendedName>
        <fullName evidence="7">S1 motif domain-containing protein</fullName>
    </recommendedName>
</protein>
<feature type="domain" description="S1 motif" evidence="7">
    <location>
        <begin position="384"/>
        <end position="453"/>
    </location>
</feature>
<dbReference type="InterPro" id="IPR011990">
    <property type="entry name" value="TPR-like_helical_dom_sf"/>
</dbReference>
<dbReference type="GO" id="GO:0006364">
    <property type="term" value="P:rRNA processing"/>
    <property type="evidence" value="ECO:0007669"/>
    <property type="project" value="UniProtKB-KW"/>
</dbReference>
<dbReference type="FunFam" id="1.25.40.10:FF:000065">
    <property type="entry name" value="Programmed cell death 11"/>
    <property type="match status" value="1"/>
</dbReference>
<dbReference type="FunFam" id="2.40.50.140:FF:000103">
    <property type="entry name" value="protein RRP5 homolog"/>
    <property type="match status" value="3"/>
</dbReference>
<dbReference type="Pfam" id="PF23459">
    <property type="entry name" value="S1_RRP5"/>
    <property type="match status" value="4"/>
</dbReference>
<evidence type="ECO:0000256" key="6">
    <source>
        <dbReference type="SAM" id="MobiDB-lite"/>
    </source>
</evidence>
<evidence type="ECO:0000259" key="7">
    <source>
        <dbReference type="PROSITE" id="PS50126"/>
    </source>
</evidence>
<dbReference type="EMBL" id="AGSI01000007">
    <property type="protein sequence ID" value="EIE23380.1"/>
    <property type="molecule type" value="Genomic_DNA"/>
</dbReference>
<feature type="domain" description="S1 motif" evidence="7">
    <location>
        <begin position="1321"/>
        <end position="1391"/>
    </location>
</feature>
<feature type="region of interest" description="Disordered" evidence="6">
    <location>
        <begin position="1388"/>
        <end position="1490"/>
    </location>
</feature>
<dbReference type="InterPro" id="IPR057301">
    <property type="entry name" value="Rrp5_OB_4th"/>
</dbReference>
<keyword evidence="3" id="KW-0597">Phosphoprotein</keyword>
<dbReference type="KEGG" id="csl:COCSUDRAFT_28807"/>
<dbReference type="FunFam" id="2.40.50.140:FF:000159">
    <property type="entry name" value="rRNA biogenesis protein rrp5"/>
    <property type="match status" value="1"/>
</dbReference>
<evidence type="ECO:0000256" key="4">
    <source>
        <dbReference type="ARBA" id="ARBA00022737"/>
    </source>
</evidence>
<keyword evidence="9" id="KW-1185">Reference proteome</keyword>
<dbReference type="SMART" id="SM00316">
    <property type="entry name" value="S1"/>
    <property type="match status" value="11"/>
</dbReference>
<dbReference type="STRING" id="574566.I0YYB1"/>
<dbReference type="PANTHER" id="PTHR23270:SF10">
    <property type="entry name" value="PROTEIN RRP5 HOMOLOG"/>
    <property type="match status" value="1"/>
</dbReference>
<gene>
    <name evidence="8" type="ORF">COCSUDRAFT_28807</name>
</gene>
<dbReference type="SUPFAM" id="SSF50249">
    <property type="entry name" value="Nucleic acid-binding proteins"/>
    <property type="match status" value="8"/>
</dbReference>
<evidence type="ECO:0000256" key="3">
    <source>
        <dbReference type="ARBA" id="ARBA00022553"/>
    </source>
</evidence>
<keyword evidence="2" id="KW-0698">rRNA processing</keyword>
<keyword evidence="4" id="KW-0677">Repeat</keyword>
<dbReference type="InterPro" id="IPR012340">
    <property type="entry name" value="NA-bd_OB-fold"/>
</dbReference>
<feature type="domain" description="S1 motif" evidence="7">
    <location>
        <begin position="9"/>
        <end position="91"/>
    </location>
</feature>
<feature type="domain" description="S1 motif" evidence="7">
    <location>
        <begin position="474"/>
        <end position="543"/>
    </location>
</feature>
<feature type="domain" description="S1 motif" evidence="7">
    <location>
        <begin position="1025"/>
        <end position="1096"/>
    </location>
</feature>
<dbReference type="InterPro" id="IPR045209">
    <property type="entry name" value="Rrp5"/>
</dbReference>
<feature type="domain" description="S1 motif" evidence="7">
    <location>
        <begin position="1241"/>
        <end position="1308"/>
    </location>
</feature>
<feature type="domain" description="S1 motif" evidence="7">
    <location>
        <begin position="195"/>
        <end position="270"/>
    </location>
</feature>
<dbReference type="Pfam" id="PF23231">
    <property type="entry name" value="HAT_Syf1_CNRKL1_C"/>
    <property type="match status" value="1"/>
</dbReference>
<dbReference type="InterPro" id="IPR003107">
    <property type="entry name" value="HAT"/>
</dbReference>
<dbReference type="SMART" id="SM00386">
    <property type="entry name" value="HAT"/>
    <property type="match status" value="5"/>
</dbReference>
<evidence type="ECO:0000313" key="8">
    <source>
        <dbReference type="EMBL" id="EIE23380.1"/>
    </source>
</evidence>
<dbReference type="GeneID" id="17041372"/>
<name>I0YYB1_COCSC</name>
<evidence type="ECO:0000256" key="5">
    <source>
        <dbReference type="ARBA" id="ARBA00023242"/>
    </source>
</evidence>
<feature type="compositionally biased region" description="Basic and acidic residues" evidence="6">
    <location>
        <begin position="1468"/>
        <end position="1479"/>
    </location>
</feature>
<feature type="compositionally biased region" description="Acidic residues" evidence="6">
    <location>
        <begin position="1396"/>
        <end position="1440"/>
    </location>
</feature>
<dbReference type="InterPro" id="IPR057302">
    <property type="entry name" value="Rrp5_S1"/>
</dbReference>
<comment type="caution">
    <text evidence="8">The sequence shown here is derived from an EMBL/GenBank/DDBJ whole genome shotgun (WGS) entry which is preliminary data.</text>
</comment>
<dbReference type="Proteomes" id="UP000007264">
    <property type="component" value="Unassembled WGS sequence"/>
</dbReference>